<dbReference type="Pfam" id="PF13302">
    <property type="entry name" value="Acetyltransf_3"/>
    <property type="match status" value="1"/>
</dbReference>
<protein>
    <submittedName>
        <fullName evidence="2">GNAT family N-acetyltransferase</fullName>
    </submittedName>
</protein>
<sequence length="187" mass="19766">MHTDPPADPAAPHFRPLTPGDAAVVHELHGDPATNRHNPFGASPDRAASAALLDGWLEHRRAYGFGYDLAVVDGQVAGICGARHDVWRSLPVLNLYWRLLPEFQGRGLAPALGRHALRMAAAAGGGTPVVARMLAGNTGSRRVAEQLGLHRRPDLDGPGHGADWILYADLPTAAERLAVALGTAGPR</sequence>
<evidence type="ECO:0000259" key="1">
    <source>
        <dbReference type="PROSITE" id="PS51186"/>
    </source>
</evidence>
<proteinExistence type="predicted"/>
<dbReference type="AlphaFoldDB" id="A0A7K1FJY3"/>
<feature type="domain" description="N-acetyltransferase" evidence="1">
    <location>
        <begin position="12"/>
        <end position="171"/>
    </location>
</feature>
<dbReference type="InterPro" id="IPR051531">
    <property type="entry name" value="N-acetyltransferase"/>
</dbReference>
<keyword evidence="3" id="KW-1185">Reference proteome</keyword>
<dbReference type="Proteomes" id="UP000460221">
    <property type="component" value="Unassembled WGS sequence"/>
</dbReference>
<dbReference type="RefSeq" id="WP_154767524.1">
    <property type="nucleotide sequence ID" value="NZ_WLYK01000001.1"/>
</dbReference>
<name>A0A7K1FJY3_9ACTN</name>
<dbReference type="Gene3D" id="3.40.630.30">
    <property type="match status" value="1"/>
</dbReference>
<evidence type="ECO:0000313" key="2">
    <source>
        <dbReference type="EMBL" id="MTD13739.1"/>
    </source>
</evidence>
<dbReference type="PANTHER" id="PTHR43792">
    <property type="entry name" value="GNAT FAMILY, PUTATIVE (AFU_ORTHOLOGUE AFUA_3G00765)-RELATED-RELATED"/>
    <property type="match status" value="1"/>
</dbReference>
<gene>
    <name evidence="2" type="ORF">GIS00_07255</name>
</gene>
<organism evidence="2 3">
    <name type="scientific">Nakamurella alba</name>
    <dbReference type="NCBI Taxonomy" id="2665158"/>
    <lineage>
        <taxon>Bacteria</taxon>
        <taxon>Bacillati</taxon>
        <taxon>Actinomycetota</taxon>
        <taxon>Actinomycetes</taxon>
        <taxon>Nakamurellales</taxon>
        <taxon>Nakamurellaceae</taxon>
        <taxon>Nakamurella</taxon>
    </lineage>
</organism>
<dbReference type="EMBL" id="WLYK01000001">
    <property type="protein sequence ID" value="MTD13739.1"/>
    <property type="molecule type" value="Genomic_DNA"/>
</dbReference>
<keyword evidence="2" id="KW-0808">Transferase</keyword>
<reference evidence="2 3" key="1">
    <citation type="submission" date="2019-11" db="EMBL/GenBank/DDBJ databases">
        <authorList>
            <person name="Jiang L.-Q."/>
        </authorList>
    </citation>
    <scope>NUCLEOTIDE SEQUENCE [LARGE SCALE GENOMIC DNA]</scope>
    <source>
        <strain evidence="2 3">YIM 132087</strain>
    </source>
</reference>
<comment type="caution">
    <text evidence="2">The sequence shown here is derived from an EMBL/GenBank/DDBJ whole genome shotgun (WGS) entry which is preliminary data.</text>
</comment>
<dbReference type="PANTHER" id="PTHR43792:SF1">
    <property type="entry name" value="N-ACETYLTRANSFERASE DOMAIN-CONTAINING PROTEIN"/>
    <property type="match status" value="1"/>
</dbReference>
<accession>A0A7K1FJY3</accession>
<dbReference type="GO" id="GO:0016747">
    <property type="term" value="F:acyltransferase activity, transferring groups other than amino-acyl groups"/>
    <property type="evidence" value="ECO:0007669"/>
    <property type="project" value="InterPro"/>
</dbReference>
<dbReference type="SUPFAM" id="SSF55729">
    <property type="entry name" value="Acyl-CoA N-acyltransferases (Nat)"/>
    <property type="match status" value="1"/>
</dbReference>
<dbReference type="InterPro" id="IPR016181">
    <property type="entry name" value="Acyl_CoA_acyltransferase"/>
</dbReference>
<dbReference type="PROSITE" id="PS51186">
    <property type="entry name" value="GNAT"/>
    <property type="match status" value="1"/>
</dbReference>
<dbReference type="CDD" id="cd04301">
    <property type="entry name" value="NAT_SF"/>
    <property type="match status" value="1"/>
</dbReference>
<evidence type="ECO:0000313" key="3">
    <source>
        <dbReference type="Proteomes" id="UP000460221"/>
    </source>
</evidence>
<dbReference type="InterPro" id="IPR000182">
    <property type="entry name" value="GNAT_dom"/>
</dbReference>